<proteinExistence type="predicted"/>
<dbReference type="eggNOG" id="COG2204">
    <property type="taxonomic scope" value="Bacteria"/>
</dbReference>
<keyword evidence="5" id="KW-0804">Transcription</keyword>
<dbReference type="Pfam" id="PF00072">
    <property type="entry name" value="Response_reg"/>
    <property type="match status" value="1"/>
</dbReference>
<protein>
    <recommendedName>
        <fullName evidence="8">Response regulatory domain-containing protein</fullName>
    </recommendedName>
</protein>
<dbReference type="InterPro" id="IPR001789">
    <property type="entry name" value="Sig_transdc_resp-reg_receiver"/>
</dbReference>
<dbReference type="OrthoDB" id="9796457at2"/>
<comment type="caution">
    <text evidence="9">The sequence shown here is derived from an EMBL/GenBank/DDBJ whole genome shotgun (WGS) entry which is preliminary data.</text>
</comment>
<feature type="compositionally biased region" description="Polar residues" evidence="7">
    <location>
        <begin position="120"/>
        <end position="138"/>
    </location>
</feature>
<feature type="domain" description="Response regulatory" evidence="8">
    <location>
        <begin position="3"/>
        <end position="117"/>
    </location>
</feature>
<dbReference type="InterPro" id="IPR011006">
    <property type="entry name" value="CheY-like_superfamily"/>
</dbReference>
<organism evidence="9 10">
    <name type="scientific">Alistipes indistinctus YIT 12060</name>
    <dbReference type="NCBI Taxonomy" id="742725"/>
    <lineage>
        <taxon>Bacteria</taxon>
        <taxon>Pseudomonadati</taxon>
        <taxon>Bacteroidota</taxon>
        <taxon>Bacteroidia</taxon>
        <taxon>Bacteroidales</taxon>
        <taxon>Rikenellaceae</taxon>
        <taxon>Alistipes</taxon>
    </lineage>
</organism>
<dbReference type="PROSITE" id="PS50110">
    <property type="entry name" value="RESPONSE_REGULATORY"/>
    <property type="match status" value="1"/>
</dbReference>
<feature type="region of interest" description="Disordered" evidence="7">
    <location>
        <begin position="120"/>
        <end position="190"/>
    </location>
</feature>
<feature type="modified residue" description="4-aspartylphosphate" evidence="6">
    <location>
        <position position="52"/>
    </location>
</feature>
<evidence type="ECO:0000256" key="6">
    <source>
        <dbReference type="PROSITE-ProRule" id="PRU00169"/>
    </source>
</evidence>
<dbReference type="STRING" id="742725.HMPREF9450_00832"/>
<keyword evidence="4" id="KW-0238">DNA-binding</keyword>
<dbReference type="SMART" id="SM00448">
    <property type="entry name" value="REC"/>
    <property type="match status" value="1"/>
</dbReference>
<reference evidence="9 10" key="1">
    <citation type="submission" date="2011-08" db="EMBL/GenBank/DDBJ databases">
        <title>The Genome Sequence of Alistipes indistinctus YIT 12060.</title>
        <authorList>
            <consortium name="The Broad Institute Genome Sequencing Platform"/>
            <person name="Earl A."/>
            <person name="Ward D."/>
            <person name="Feldgarden M."/>
            <person name="Gevers D."/>
            <person name="Morotomi M."/>
            <person name="Young S.K."/>
            <person name="Zeng Q."/>
            <person name="Gargeya S."/>
            <person name="Fitzgerald M."/>
            <person name="Haas B."/>
            <person name="Abouelleil A."/>
            <person name="Alvarado L."/>
            <person name="Arachchi H.M."/>
            <person name="Berlin A."/>
            <person name="Brown A."/>
            <person name="Chapman S.B."/>
            <person name="Chen Z."/>
            <person name="Dunbar C."/>
            <person name="Freedman E."/>
            <person name="Gearin G."/>
            <person name="Gellesch M."/>
            <person name="Goldberg J."/>
            <person name="Griggs A."/>
            <person name="Gujja S."/>
            <person name="Heiman D."/>
            <person name="Howarth C."/>
            <person name="Larson L."/>
            <person name="Lui A."/>
            <person name="MacDonald P.J.P."/>
            <person name="Montmayeur A."/>
            <person name="Murphy C."/>
            <person name="Neiman D."/>
            <person name="Pearson M."/>
            <person name="Priest M."/>
            <person name="Roberts A."/>
            <person name="Saif S."/>
            <person name="Shea T."/>
            <person name="Shenoy N."/>
            <person name="Sisk P."/>
            <person name="Stolte C."/>
            <person name="Sykes S."/>
            <person name="Wortman J."/>
            <person name="Nusbaum C."/>
            <person name="Birren B."/>
        </authorList>
    </citation>
    <scope>NUCLEOTIDE SEQUENCE [LARGE SCALE GENOMIC DNA]</scope>
    <source>
        <strain evidence="9 10">YIT 12060</strain>
    </source>
</reference>
<dbReference type="AlphaFoldDB" id="G5H6Y9"/>
<dbReference type="PANTHER" id="PTHR48111:SF1">
    <property type="entry name" value="TWO-COMPONENT RESPONSE REGULATOR ORR33"/>
    <property type="match status" value="1"/>
</dbReference>
<name>G5H6Y9_9BACT</name>
<dbReference type="SUPFAM" id="SSF52172">
    <property type="entry name" value="CheY-like"/>
    <property type="match status" value="1"/>
</dbReference>
<evidence type="ECO:0000256" key="5">
    <source>
        <dbReference type="ARBA" id="ARBA00023163"/>
    </source>
</evidence>
<evidence type="ECO:0000259" key="8">
    <source>
        <dbReference type="PROSITE" id="PS50110"/>
    </source>
</evidence>
<dbReference type="GO" id="GO:0000976">
    <property type="term" value="F:transcription cis-regulatory region binding"/>
    <property type="evidence" value="ECO:0007669"/>
    <property type="project" value="TreeGrafter"/>
</dbReference>
<keyword evidence="2" id="KW-0902">Two-component regulatory system</keyword>
<evidence type="ECO:0000256" key="7">
    <source>
        <dbReference type="SAM" id="MobiDB-lite"/>
    </source>
</evidence>
<dbReference type="RefSeq" id="WP_009133638.1">
    <property type="nucleotide sequence ID" value="NZ_CP102250.1"/>
</dbReference>
<dbReference type="Gene3D" id="3.40.50.2300">
    <property type="match status" value="1"/>
</dbReference>
<dbReference type="EMBL" id="ADLD01000009">
    <property type="protein sequence ID" value="EHB92628.1"/>
    <property type="molecule type" value="Genomic_DNA"/>
</dbReference>
<dbReference type="GO" id="GO:0032993">
    <property type="term" value="C:protein-DNA complex"/>
    <property type="evidence" value="ECO:0007669"/>
    <property type="project" value="TreeGrafter"/>
</dbReference>
<keyword evidence="10" id="KW-1185">Reference proteome</keyword>
<dbReference type="GO" id="GO:0005829">
    <property type="term" value="C:cytosol"/>
    <property type="evidence" value="ECO:0007669"/>
    <property type="project" value="TreeGrafter"/>
</dbReference>
<feature type="compositionally biased region" description="Low complexity" evidence="7">
    <location>
        <begin position="148"/>
        <end position="159"/>
    </location>
</feature>
<dbReference type="GO" id="GO:0000156">
    <property type="term" value="F:phosphorelay response regulator activity"/>
    <property type="evidence" value="ECO:0007669"/>
    <property type="project" value="TreeGrafter"/>
</dbReference>
<evidence type="ECO:0000256" key="3">
    <source>
        <dbReference type="ARBA" id="ARBA00023015"/>
    </source>
</evidence>
<accession>G5H6Y9</accession>
<dbReference type="GeneID" id="96992176"/>
<dbReference type="Proteomes" id="UP000006008">
    <property type="component" value="Unassembled WGS sequence"/>
</dbReference>
<dbReference type="GO" id="GO:0006355">
    <property type="term" value="P:regulation of DNA-templated transcription"/>
    <property type="evidence" value="ECO:0007669"/>
    <property type="project" value="TreeGrafter"/>
</dbReference>
<dbReference type="HOGENOM" id="CLU_1425278_0_0_10"/>
<keyword evidence="3" id="KW-0805">Transcription regulation</keyword>
<dbReference type="InterPro" id="IPR039420">
    <property type="entry name" value="WalR-like"/>
</dbReference>
<sequence length="190" mass="20861">MTNVLIVDAERVIRSTLKERLEYEGYVVDTAQSRSEATGKLERSAFDVMLCDISLPEKDALDLLSVAHDSCPDLPVIMLSKLKGLDVAIDCIRRGAYDYIEKPIDLNKLLNSIRDSLQVKSQNRATKQSSGPEVNTGNKPAVAAGDDAQFQRAVRQRVQPSQSDAMVGTSKGMSGAFGRTGVGARRERYR</sequence>
<evidence type="ECO:0000256" key="1">
    <source>
        <dbReference type="ARBA" id="ARBA00022553"/>
    </source>
</evidence>
<evidence type="ECO:0000256" key="2">
    <source>
        <dbReference type="ARBA" id="ARBA00023012"/>
    </source>
</evidence>
<keyword evidence="1 6" id="KW-0597">Phosphoprotein</keyword>
<gene>
    <name evidence="9" type="ORF">HMPREF9450_00832</name>
</gene>
<evidence type="ECO:0000256" key="4">
    <source>
        <dbReference type="ARBA" id="ARBA00023125"/>
    </source>
</evidence>
<dbReference type="PANTHER" id="PTHR48111">
    <property type="entry name" value="REGULATOR OF RPOS"/>
    <property type="match status" value="1"/>
</dbReference>
<evidence type="ECO:0000313" key="10">
    <source>
        <dbReference type="Proteomes" id="UP000006008"/>
    </source>
</evidence>
<evidence type="ECO:0000313" key="9">
    <source>
        <dbReference type="EMBL" id="EHB92628.1"/>
    </source>
</evidence>